<feature type="coiled-coil region" evidence="1">
    <location>
        <begin position="7"/>
        <end position="62"/>
    </location>
</feature>
<dbReference type="EMBL" id="FNAT01000009">
    <property type="protein sequence ID" value="SDF24660.1"/>
    <property type="molecule type" value="Genomic_DNA"/>
</dbReference>
<keyword evidence="3" id="KW-1185">Reference proteome</keyword>
<evidence type="ECO:0000313" key="2">
    <source>
        <dbReference type="EMBL" id="SDF24660.1"/>
    </source>
</evidence>
<protein>
    <recommendedName>
        <fullName evidence="4">DUF465 domain-containing protein</fullName>
    </recommendedName>
</protein>
<name>A0A1G7JIA7_9RHOB</name>
<dbReference type="AlphaFoldDB" id="A0A1G7JIA7"/>
<dbReference type="OrthoDB" id="8481679at2"/>
<evidence type="ECO:0000256" key="1">
    <source>
        <dbReference type="SAM" id="Coils"/>
    </source>
</evidence>
<organism evidence="2 3">
    <name type="scientific">Limimaricola pyoseonensis</name>
    <dbReference type="NCBI Taxonomy" id="521013"/>
    <lineage>
        <taxon>Bacteria</taxon>
        <taxon>Pseudomonadati</taxon>
        <taxon>Pseudomonadota</taxon>
        <taxon>Alphaproteobacteria</taxon>
        <taxon>Rhodobacterales</taxon>
        <taxon>Paracoccaceae</taxon>
        <taxon>Limimaricola</taxon>
    </lineage>
</organism>
<evidence type="ECO:0008006" key="4">
    <source>
        <dbReference type="Google" id="ProtNLM"/>
    </source>
</evidence>
<dbReference type="InterPro" id="IPR007420">
    <property type="entry name" value="DUF465"/>
</dbReference>
<evidence type="ECO:0000313" key="3">
    <source>
        <dbReference type="Proteomes" id="UP000198922"/>
    </source>
</evidence>
<keyword evidence="1" id="KW-0175">Coiled coil</keyword>
<dbReference type="InterPro" id="IPR038444">
    <property type="entry name" value="DUF465_sf"/>
</dbReference>
<dbReference type="RefSeq" id="WP_090114501.1">
    <property type="nucleotide sequence ID" value="NZ_FNAT01000009.1"/>
</dbReference>
<gene>
    <name evidence="2" type="ORF">SAMN04488567_3736</name>
</gene>
<dbReference type="Proteomes" id="UP000198922">
    <property type="component" value="Unassembled WGS sequence"/>
</dbReference>
<proteinExistence type="predicted"/>
<dbReference type="Pfam" id="PF04325">
    <property type="entry name" value="DUF465"/>
    <property type="match status" value="1"/>
</dbReference>
<reference evidence="3" key="1">
    <citation type="submission" date="2016-10" db="EMBL/GenBank/DDBJ databases">
        <authorList>
            <person name="Varghese N."/>
            <person name="Submissions S."/>
        </authorList>
    </citation>
    <scope>NUCLEOTIDE SEQUENCE [LARGE SCALE GENOMIC DNA]</scope>
    <source>
        <strain evidence="3">DSM 21424</strain>
    </source>
</reference>
<sequence length="73" mass="8255">MGLTDRAKALGARIKALRDRHAALDAQIGEIHSRPLPDTVQLRRLKVRKLRLRDEIRTLEGIVRTLARGPRPA</sequence>
<accession>A0A1G7JIA7</accession>
<dbReference type="Gene3D" id="6.10.280.50">
    <property type="match status" value="1"/>
</dbReference>